<sequence>MVSELSRIRATRAGANAHRILIRASISHTPLLIDRSHAPRDDATTDALRQRGKQSVETIMLISGRRSTCRSVACPAIYRAAVAKSSDPVLPDTPHAQVLLPVPGRSRVKPRSY</sequence>
<protein>
    <submittedName>
        <fullName evidence="1">Uncharacterized protein</fullName>
    </submittedName>
</protein>
<dbReference type="EMBL" id="BKCJ011757880">
    <property type="protein sequence ID" value="GFD50476.1"/>
    <property type="molecule type" value="Genomic_DNA"/>
</dbReference>
<feature type="non-terminal residue" evidence="1">
    <location>
        <position position="113"/>
    </location>
</feature>
<comment type="caution">
    <text evidence="1">The sequence shown here is derived from an EMBL/GenBank/DDBJ whole genome shotgun (WGS) entry which is preliminary data.</text>
</comment>
<dbReference type="AlphaFoldDB" id="A0A699WY29"/>
<name>A0A699WY29_TANCI</name>
<proteinExistence type="predicted"/>
<gene>
    <name evidence="1" type="ORF">Tci_922445</name>
</gene>
<evidence type="ECO:0000313" key="1">
    <source>
        <dbReference type="EMBL" id="GFD50476.1"/>
    </source>
</evidence>
<organism evidence="1">
    <name type="scientific">Tanacetum cinerariifolium</name>
    <name type="common">Dalmatian daisy</name>
    <name type="synonym">Chrysanthemum cinerariifolium</name>
    <dbReference type="NCBI Taxonomy" id="118510"/>
    <lineage>
        <taxon>Eukaryota</taxon>
        <taxon>Viridiplantae</taxon>
        <taxon>Streptophyta</taxon>
        <taxon>Embryophyta</taxon>
        <taxon>Tracheophyta</taxon>
        <taxon>Spermatophyta</taxon>
        <taxon>Magnoliopsida</taxon>
        <taxon>eudicotyledons</taxon>
        <taxon>Gunneridae</taxon>
        <taxon>Pentapetalae</taxon>
        <taxon>asterids</taxon>
        <taxon>campanulids</taxon>
        <taxon>Asterales</taxon>
        <taxon>Asteraceae</taxon>
        <taxon>Asteroideae</taxon>
        <taxon>Anthemideae</taxon>
        <taxon>Anthemidinae</taxon>
        <taxon>Tanacetum</taxon>
    </lineage>
</organism>
<accession>A0A699WY29</accession>
<reference evidence="1" key="1">
    <citation type="journal article" date="2019" name="Sci. Rep.">
        <title>Draft genome of Tanacetum cinerariifolium, the natural source of mosquito coil.</title>
        <authorList>
            <person name="Yamashiro T."/>
            <person name="Shiraishi A."/>
            <person name="Satake H."/>
            <person name="Nakayama K."/>
        </authorList>
    </citation>
    <scope>NUCLEOTIDE SEQUENCE</scope>
</reference>